<evidence type="ECO:0000313" key="2">
    <source>
        <dbReference type="EnsemblProtists" id="PYU1_T003614"/>
    </source>
</evidence>
<proteinExistence type="predicted"/>
<protein>
    <submittedName>
        <fullName evidence="2">Uncharacterized protein</fullName>
    </submittedName>
</protein>
<keyword evidence="1" id="KW-0472">Membrane</keyword>
<accession>K3WF73</accession>
<reference evidence="2" key="3">
    <citation type="submission" date="2015-02" db="UniProtKB">
        <authorList>
            <consortium name="EnsemblProtists"/>
        </authorList>
    </citation>
    <scope>IDENTIFICATION</scope>
    <source>
        <strain evidence="2">DAOM BR144</strain>
    </source>
</reference>
<evidence type="ECO:0000256" key="1">
    <source>
        <dbReference type="SAM" id="Phobius"/>
    </source>
</evidence>
<sequence length="246" mass="28772">MNAIVSSMVIFQRNKQMGLLEMLIDAIFDFLVAVGSPMFVVFYSLSTFCFDKKQLQINNDVFQKGSFDAQARVIVDPAQMDSILKTLNWLRIRWALDFFTRVGANLALEFHLRKLTTMLRSPRLKHPTVYPKRSPMALVYCRDRYLREHVRFNERPLVERKCAVYALCWSNFRDGECPCLTMIDRDVAPRTYTKWLLPNNVTEKVSRLTATGDLQTLQLINRYLPGFPDELRRCTMLKHMYVDLIA</sequence>
<dbReference type="HOGENOM" id="CLU_015143_0_0_1"/>
<dbReference type="InParanoid" id="K3WF73"/>
<feature type="transmembrane region" description="Helical" evidence="1">
    <location>
        <begin position="22"/>
        <end position="45"/>
    </location>
</feature>
<keyword evidence="3" id="KW-1185">Reference proteome</keyword>
<dbReference type="OMA" id="ARRWVIV"/>
<organism evidence="2 3">
    <name type="scientific">Globisporangium ultimum (strain ATCC 200006 / CBS 805.95 / DAOM BR144)</name>
    <name type="common">Pythium ultimum</name>
    <dbReference type="NCBI Taxonomy" id="431595"/>
    <lineage>
        <taxon>Eukaryota</taxon>
        <taxon>Sar</taxon>
        <taxon>Stramenopiles</taxon>
        <taxon>Oomycota</taxon>
        <taxon>Peronosporomycetes</taxon>
        <taxon>Pythiales</taxon>
        <taxon>Pythiaceae</taxon>
        <taxon>Globisporangium</taxon>
    </lineage>
</organism>
<name>K3WF73_GLOUD</name>
<dbReference type="EnsemblProtists" id="PYU1_T003614">
    <property type="protein sequence ID" value="PYU1_T003614"/>
    <property type="gene ID" value="PYU1_G003604"/>
</dbReference>
<keyword evidence="1" id="KW-1133">Transmembrane helix</keyword>
<dbReference type="Proteomes" id="UP000019132">
    <property type="component" value="Unassembled WGS sequence"/>
</dbReference>
<evidence type="ECO:0000313" key="3">
    <source>
        <dbReference type="Proteomes" id="UP000019132"/>
    </source>
</evidence>
<reference evidence="3" key="1">
    <citation type="journal article" date="2010" name="Genome Biol.">
        <title>Genome sequence of the necrotrophic plant pathogen Pythium ultimum reveals original pathogenicity mechanisms and effector repertoire.</title>
        <authorList>
            <person name="Levesque C.A."/>
            <person name="Brouwer H."/>
            <person name="Cano L."/>
            <person name="Hamilton J.P."/>
            <person name="Holt C."/>
            <person name="Huitema E."/>
            <person name="Raffaele S."/>
            <person name="Robideau G.P."/>
            <person name="Thines M."/>
            <person name="Win J."/>
            <person name="Zerillo M.M."/>
            <person name="Beakes G.W."/>
            <person name="Boore J.L."/>
            <person name="Busam D."/>
            <person name="Dumas B."/>
            <person name="Ferriera S."/>
            <person name="Fuerstenberg S.I."/>
            <person name="Gachon C.M."/>
            <person name="Gaulin E."/>
            <person name="Govers F."/>
            <person name="Grenville-Briggs L."/>
            <person name="Horner N."/>
            <person name="Hostetler J."/>
            <person name="Jiang R.H."/>
            <person name="Johnson J."/>
            <person name="Krajaejun T."/>
            <person name="Lin H."/>
            <person name="Meijer H.J."/>
            <person name="Moore B."/>
            <person name="Morris P."/>
            <person name="Phuntmart V."/>
            <person name="Puiu D."/>
            <person name="Shetty J."/>
            <person name="Stajich J.E."/>
            <person name="Tripathy S."/>
            <person name="Wawra S."/>
            <person name="van West P."/>
            <person name="Whitty B.R."/>
            <person name="Coutinho P.M."/>
            <person name="Henrissat B."/>
            <person name="Martin F."/>
            <person name="Thomas P.D."/>
            <person name="Tyler B.M."/>
            <person name="De Vries R.P."/>
            <person name="Kamoun S."/>
            <person name="Yandell M."/>
            <person name="Tisserat N."/>
            <person name="Buell C.R."/>
        </authorList>
    </citation>
    <scope>NUCLEOTIDE SEQUENCE</scope>
    <source>
        <strain evidence="3">DAOM:BR144</strain>
    </source>
</reference>
<dbReference type="STRING" id="431595.K3WF73"/>
<dbReference type="AlphaFoldDB" id="K3WF73"/>
<reference evidence="3" key="2">
    <citation type="submission" date="2010-04" db="EMBL/GenBank/DDBJ databases">
        <authorList>
            <person name="Buell R."/>
            <person name="Hamilton J."/>
            <person name="Hostetler J."/>
        </authorList>
    </citation>
    <scope>NUCLEOTIDE SEQUENCE [LARGE SCALE GENOMIC DNA]</scope>
    <source>
        <strain evidence="3">DAOM:BR144</strain>
    </source>
</reference>
<dbReference type="eggNOG" id="ENOG502SHM4">
    <property type="taxonomic scope" value="Eukaryota"/>
</dbReference>
<dbReference type="VEuPathDB" id="FungiDB:PYU1_G003604"/>
<keyword evidence="1" id="KW-0812">Transmembrane</keyword>
<dbReference type="EMBL" id="GL376638">
    <property type="status" value="NOT_ANNOTATED_CDS"/>
    <property type="molecule type" value="Genomic_DNA"/>
</dbReference>